<dbReference type="Gene3D" id="2.130.10.10">
    <property type="entry name" value="YVTN repeat-like/Quinoprotein amine dehydrogenase"/>
    <property type="match status" value="1"/>
</dbReference>
<reference evidence="2" key="1">
    <citation type="submission" date="2018-12" db="EMBL/GenBank/DDBJ databases">
        <authorList>
            <person name="Syme R.A."/>
            <person name="Farfan-Caceres L."/>
            <person name="Lichtenzveig J."/>
        </authorList>
    </citation>
    <scope>NUCLEOTIDE SEQUENCE</scope>
    <source>
        <strain evidence="2">Al4</strain>
    </source>
</reference>
<evidence type="ECO:0000313" key="2">
    <source>
        <dbReference type="EMBL" id="KAF9699032.1"/>
    </source>
</evidence>
<evidence type="ECO:0000313" key="3">
    <source>
        <dbReference type="Proteomes" id="UP000651452"/>
    </source>
</evidence>
<feature type="region of interest" description="Disordered" evidence="1">
    <location>
        <begin position="431"/>
        <end position="463"/>
    </location>
</feature>
<accession>A0A8H7J9R9</accession>
<dbReference type="SUPFAM" id="SSF50978">
    <property type="entry name" value="WD40 repeat-like"/>
    <property type="match status" value="1"/>
</dbReference>
<evidence type="ECO:0000256" key="1">
    <source>
        <dbReference type="SAM" id="MobiDB-lite"/>
    </source>
</evidence>
<comment type="caution">
    <text evidence="2">The sequence shown here is derived from an EMBL/GenBank/DDBJ whole genome shotgun (WGS) entry which is preliminary data.</text>
</comment>
<protein>
    <recommendedName>
        <fullName evidence="4">WD40 repeat-like protein</fullName>
    </recommendedName>
</protein>
<dbReference type="InterPro" id="IPR015943">
    <property type="entry name" value="WD40/YVTN_repeat-like_dom_sf"/>
</dbReference>
<feature type="region of interest" description="Disordered" evidence="1">
    <location>
        <begin position="498"/>
        <end position="564"/>
    </location>
</feature>
<evidence type="ECO:0008006" key="4">
    <source>
        <dbReference type="Google" id="ProtNLM"/>
    </source>
</evidence>
<organism evidence="2 3">
    <name type="scientific">Ascochyta lentis</name>
    <dbReference type="NCBI Taxonomy" id="205686"/>
    <lineage>
        <taxon>Eukaryota</taxon>
        <taxon>Fungi</taxon>
        <taxon>Dikarya</taxon>
        <taxon>Ascomycota</taxon>
        <taxon>Pezizomycotina</taxon>
        <taxon>Dothideomycetes</taxon>
        <taxon>Pleosporomycetidae</taxon>
        <taxon>Pleosporales</taxon>
        <taxon>Pleosporineae</taxon>
        <taxon>Didymellaceae</taxon>
        <taxon>Ascochyta</taxon>
    </lineage>
</organism>
<dbReference type="OrthoDB" id="5362656at2759"/>
<sequence length="760" mass="82419">MPVEHSLPFQRSLFIATPNAIHLRSQTGSRLLFECESAGGIITARASTNNSSLLAVADSQVVILSDTARERKQKLKLKAGDARPRLLLFSPDSYTFFFTTTLNTSVQAYSLPTADLLPPPPPHPSPPNVLAVSHNGRILLSASPSPPTILLSDRRWGGSAPAYVQPTDTPSAASCAAFQTADSLPNPSYTHLVLGFQDGTLAIYRVSLPSISHLDKSPPVNQHLSVQLRTIQVGVIKKLHKAATGGITAAAFVPGFASRVHVSGPATSLSVTASKFVILRDQRDSPVLFGGDATVDHTAARGGTEIFVAIGTQAGTVSIFDILGLLVHEVSMSVPIMSIEWVGDMSGPSTILDRSPSLCPEPGLLIESLMDQVGDIEELRPPGTVEEDAAQCPKGSLNRIAGRRPTVSFSNKINEQSPPVDQSPNASQALLLQDPRTRQRPRTNAFTRSQLEAAEPNKRPNLAKLSPQLDLAAQDARKWPQLRKAPLIASHRARRFLASHASSHSSHKDPSSEQNFFTPPSTRHPSTRHPSTREDRGSGKAVFQTGSESDGSVESPHQVARSAGRYKPDIAGRSQPLAAANHKLFHVKSLFLSGGRPSHDVPSDISSQSSVNRNRADVDEPTSSSRKKKSVNVPIAETSSSHGFSSSLYSRPKSRVFRSHSKAMDGGIDVNQNPVCGRRKSFSFENGLHALEALEEQQYSTVKRADVWTGGEREEISRLRDDNAVLKKQISNLRGEFRMLRDVLLQAESIRRWREIECSS</sequence>
<dbReference type="InterPro" id="IPR036322">
    <property type="entry name" value="WD40_repeat_dom_sf"/>
</dbReference>
<feature type="compositionally biased region" description="Low complexity" evidence="1">
    <location>
        <begin position="639"/>
        <end position="649"/>
    </location>
</feature>
<dbReference type="Proteomes" id="UP000651452">
    <property type="component" value="Unassembled WGS sequence"/>
</dbReference>
<proteinExistence type="predicted"/>
<feature type="compositionally biased region" description="Polar residues" evidence="1">
    <location>
        <begin position="512"/>
        <end position="524"/>
    </location>
</feature>
<feature type="region of interest" description="Disordered" evidence="1">
    <location>
        <begin position="382"/>
        <end position="405"/>
    </location>
</feature>
<dbReference type="EMBL" id="RZGK01000005">
    <property type="protein sequence ID" value="KAF9699032.1"/>
    <property type="molecule type" value="Genomic_DNA"/>
</dbReference>
<gene>
    <name evidence="2" type="ORF">EKO04_003315</name>
</gene>
<dbReference type="AlphaFoldDB" id="A0A8H7J9R9"/>
<keyword evidence="3" id="KW-1185">Reference proteome</keyword>
<reference evidence="2" key="2">
    <citation type="submission" date="2020-09" db="EMBL/GenBank/DDBJ databases">
        <title>Reference genome assembly for Australian Ascochyta lentis isolate Al4.</title>
        <authorList>
            <person name="Lee R.C."/>
            <person name="Farfan-Caceres L.M."/>
            <person name="Debler J.W."/>
            <person name="Williams A.H."/>
            <person name="Henares B.M."/>
        </authorList>
    </citation>
    <scope>NUCLEOTIDE SEQUENCE</scope>
    <source>
        <strain evidence="2">Al4</strain>
    </source>
</reference>
<name>A0A8H7J9R9_9PLEO</name>
<feature type="compositionally biased region" description="Polar residues" evidence="1">
    <location>
        <begin position="604"/>
        <end position="613"/>
    </location>
</feature>
<feature type="region of interest" description="Disordered" evidence="1">
    <location>
        <begin position="595"/>
        <end position="649"/>
    </location>
</feature>